<comment type="similarity">
    <text evidence="1 4">Belongs to the serpin family.</text>
</comment>
<keyword evidence="2" id="KW-0646">Protease inhibitor</keyword>
<dbReference type="InterPro" id="IPR023795">
    <property type="entry name" value="Serpin_CS"/>
</dbReference>
<name>A0A224XGQ2_9SCOR</name>
<dbReference type="GO" id="GO:0004867">
    <property type="term" value="F:serine-type endopeptidase inhibitor activity"/>
    <property type="evidence" value="ECO:0007669"/>
    <property type="project" value="UniProtKB-KW"/>
</dbReference>
<evidence type="ECO:0000256" key="3">
    <source>
        <dbReference type="ARBA" id="ARBA00022900"/>
    </source>
</evidence>
<dbReference type="SMART" id="SM00093">
    <property type="entry name" value="SERPIN"/>
    <property type="match status" value="1"/>
</dbReference>
<dbReference type="PANTHER" id="PTHR11461:SF211">
    <property type="entry name" value="GH10112P-RELATED"/>
    <property type="match status" value="1"/>
</dbReference>
<proteinExistence type="inferred from homology"/>
<dbReference type="Pfam" id="PF00079">
    <property type="entry name" value="Serpin"/>
    <property type="match status" value="1"/>
</dbReference>
<dbReference type="AlphaFoldDB" id="A0A224XGQ2"/>
<dbReference type="EMBL" id="GFBG01000035">
    <property type="protein sequence ID" value="JAW07132.1"/>
    <property type="molecule type" value="Transcribed_RNA"/>
</dbReference>
<evidence type="ECO:0000259" key="6">
    <source>
        <dbReference type="SMART" id="SM00093"/>
    </source>
</evidence>
<dbReference type="Gene3D" id="3.30.497.10">
    <property type="entry name" value="Antithrombin, subunit I, domain 2"/>
    <property type="match status" value="1"/>
</dbReference>
<organism evidence="7">
    <name type="scientific">Megacormus gertschi</name>
    <dbReference type="NCBI Taxonomy" id="1843536"/>
    <lineage>
        <taxon>Eukaryota</taxon>
        <taxon>Metazoa</taxon>
        <taxon>Ecdysozoa</taxon>
        <taxon>Arthropoda</taxon>
        <taxon>Chelicerata</taxon>
        <taxon>Arachnida</taxon>
        <taxon>Scorpiones</taxon>
        <taxon>Iurida</taxon>
        <taxon>Chactoidea</taxon>
        <taxon>Euscorpiidae</taxon>
        <taxon>Megacorminae</taxon>
        <taxon>Megacormini</taxon>
        <taxon>Megacormus</taxon>
    </lineage>
</organism>
<feature type="transmembrane region" description="Helical" evidence="5">
    <location>
        <begin position="32"/>
        <end position="58"/>
    </location>
</feature>
<protein>
    <submittedName>
        <fullName evidence="7">Putative Protease inhibitor</fullName>
    </submittedName>
</protein>
<dbReference type="Gene3D" id="2.30.39.10">
    <property type="entry name" value="Alpha-1-antitrypsin, domain 1"/>
    <property type="match status" value="1"/>
</dbReference>
<dbReference type="CDD" id="cd00172">
    <property type="entry name" value="serpin"/>
    <property type="match status" value="1"/>
</dbReference>
<evidence type="ECO:0000256" key="2">
    <source>
        <dbReference type="ARBA" id="ARBA00022690"/>
    </source>
</evidence>
<dbReference type="InterPro" id="IPR042178">
    <property type="entry name" value="Serpin_sf_1"/>
</dbReference>
<dbReference type="InterPro" id="IPR023796">
    <property type="entry name" value="Serpin_dom"/>
</dbReference>
<evidence type="ECO:0000256" key="1">
    <source>
        <dbReference type="ARBA" id="ARBA00009500"/>
    </source>
</evidence>
<sequence>MLRMTTSKDHSLLEDTEWDVTVKKKPIIWKKWVRCSLFTFLILLALAVTALFVFGFIYRRDFMGFIKMKPFEKPISQGLIEEHIHAGAARMAVRLFNRANSDKNSVWSPLTVALGLGLLLEGTTGPTAFEIESAMGWTGIDRTHVRSHISRAITRLNNLHGLNVIIANRMFLHNSFHVASRYKNILSENYQVTIDQVDFTHSDALESINKWGLEESRGKIKELIPSGAIDATTKMVLSTFLTFDGKWKVPFSPNRTQKSDFTSEDGKRRRVDMMYQNGKFMYGEFPAHGFTALELPYSEPNVSMMVLLPQSLPLLKATLEEQDGKMLIGIRGKMKRIGVDVCLPKFTVETGQTMERHLSSLGIKRLFSPSSANLELISPNSELYVQKIIHRVKIQVVESGTSGHASSSSVLQGRSLIASFCADRPFLFYVEDKEANSLLFWGEYNGSE</sequence>
<dbReference type="InterPro" id="IPR036186">
    <property type="entry name" value="Serpin_sf"/>
</dbReference>
<dbReference type="InterPro" id="IPR042185">
    <property type="entry name" value="Serpin_sf_2"/>
</dbReference>
<dbReference type="InterPro" id="IPR000215">
    <property type="entry name" value="Serpin_fam"/>
</dbReference>
<feature type="domain" description="Serpin" evidence="6">
    <location>
        <begin position="93"/>
        <end position="447"/>
    </location>
</feature>
<dbReference type="PROSITE" id="PS00284">
    <property type="entry name" value="SERPIN"/>
    <property type="match status" value="1"/>
</dbReference>
<keyword evidence="5" id="KW-1133">Transmembrane helix</keyword>
<accession>A0A224XGQ2</accession>
<evidence type="ECO:0000256" key="5">
    <source>
        <dbReference type="SAM" id="Phobius"/>
    </source>
</evidence>
<keyword evidence="3" id="KW-0722">Serine protease inhibitor</keyword>
<keyword evidence="5" id="KW-0472">Membrane</keyword>
<evidence type="ECO:0000256" key="4">
    <source>
        <dbReference type="RuleBase" id="RU000411"/>
    </source>
</evidence>
<reference evidence="7" key="1">
    <citation type="submission" date="2016-10" db="EMBL/GenBank/DDBJ databases">
        <title>Venom proteomic and venom gland transcriptomic analyses of the scorpion Megacormus gertschi Diaz-Najera, 1966 (Scorpiones: Euscorpiidae: Megacorminae).</title>
        <authorList>
            <person name="Santibanez-Lopez C.E."/>
            <person name="Cid-Uribe J.I."/>
            <person name="Zamudio F.Z."/>
            <person name="Batista C.V."/>
            <person name="Ortiz E."/>
            <person name="Possani L.D."/>
        </authorList>
    </citation>
    <scope>NUCLEOTIDE SEQUENCE</scope>
    <source>
        <tissue evidence="7">Venom gland</tissue>
    </source>
</reference>
<dbReference type="GO" id="GO:0005615">
    <property type="term" value="C:extracellular space"/>
    <property type="evidence" value="ECO:0007669"/>
    <property type="project" value="InterPro"/>
</dbReference>
<dbReference type="SUPFAM" id="SSF56574">
    <property type="entry name" value="Serpins"/>
    <property type="match status" value="1"/>
</dbReference>
<dbReference type="PANTHER" id="PTHR11461">
    <property type="entry name" value="SERINE PROTEASE INHIBITOR, SERPIN"/>
    <property type="match status" value="1"/>
</dbReference>
<keyword evidence="5" id="KW-0812">Transmembrane</keyword>
<evidence type="ECO:0000313" key="7">
    <source>
        <dbReference type="EMBL" id="JAW07132.1"/>
    </source>
</evidence>